<proteinExistence type="predicted"/>
<sequence length="435" mass="47839">MGTLAPINWFIPIVVTLGGMLVGKAMQDWSEDTPGTPEATVVRIWAGMAAKREDRDLASLRGNSPQVVLFDEFGDYIGDTTSVGAIGEGGFQDFTVTPRRKGNNIRPTYLQINANGIDALCISAIQVSYADGGSSTIFGDVPTKFCGFLAYASSTHSYVTGSEGQKEKYRPWCMWIDENDSGNGPWEGSTWTPTKHFSQSVNFHIPDFDGQPDVLAAYNQSRDLLCNSEGRMQGHPWWPKTIAIFDPPLTYGNNVSDVPLVGGIPDVSHEQNNLDPKIVIDDFVGAGKWPQSSEHPYYLGECEEHFNEPRPEWCATQSRRRAVQESRGGSGEKLWALFDDADDLSLSADYVCSQLNFVGPHYANAHERKFCNLDDRTVWPFCDDTHTTNCFDTESHTLWGDTSPPASGSFGTWAVGTEAIRTPLLSLAGRSTLGL</sequence>
<evidence type="ECO:0000256" key="1">
    <source>
        <dbReference type="SAM" id="SignalP"/>
    </source>
</evidence>
<evidence type="ECO:0000313" key="3">
    <source>
        <dbReference type="Proteomes" id="UP001345691"/>
    </source>
</evidence>
<feature type="signal peptide" evidence="1">
    <location>
        <begin position="1"/>
        <end position="27"/>
    </location>
</feature>
<feature type="chain" id="PRO_5046110771" evidence="1">
    <location>
        <begin position="28"/>
        <end position="435"/>
    </location>
</feature>
<evidence type="ECO:0000313" key="2">
    <source>
        <dbReference type="EMBL" id="KAK5068203.1"/>
    </source>
</evidence>
<dbReference type="Proteomes" id="UP001345691">
    <property type="component" value="Unassembled WGS sequence"/>
</dbReference>
<accession>A0ABR0JQF7</accession>
<name>A0ABR0JQF7_9EURO</name>
<keyword evidence="3" id="KW-1185">Reference proteome</keyword>
<reference evidence="2 3" key="1">
    <citation type="submission" date="2023-08" db="EMBL/GenBank/DDBJ databases">
        <title>Black Yeasts Isolated from many extreme environments.</title>
        <authorList>
            <person name="Coleine C."/>
            <person name="Stajich J.E."/>
            <person name="Selbmann L."/>
        </authorList>
    </citation>
    <scope>NUCLEOTIDE SEQUENCE [LARGE SCALE GENOMIC DNA]</scope>
    <source>
        <strain evidence="2 3">CCFEE 6328</strain>
    </source>
</reference>
<dbReference type="EMBL" id="JAVRRF010000001">
    <property type="protein sequence ID" value="KAK5068203.1"/>
    <property type="molecule type" value="Genomic_DNA"/>
</dbReference>
<organism evidence="2 3">
    <name type="scientific">Exophiala sideris</name>
    <dbReference type="NCBI Taxonomy" id="1016849"/>
    <lineage>
        <taxon>Eukaryota</taxon>
        <taxon>Fungi</taxon>
        <taxon>Dikarya</taxon>
        <taxon>Ascomycota</taxon>
        <taxon>Pezizomycotina</taxon>
        <taxon>Eurotiomycetes</taxon>
        <taxon>Chaetothyriomycetidae</taxon>
        <taxon>Chaetothyriales</taxon>
        <taxon>Herpotrichiellaceae</taxon>
        <taxon>Exophiala</taxon>
    </lineage>
</organism>
<protein>
    <submittedName>
        <fullName evidence="2">Uncharacterized protein</fullName>
    </submittedName>
</protein>
<keyword evidence="1" id="KW-0732">Signal</keyword>
<gene>
    <name evidence="2" type="ORF">LTR69_000321</name>
</gene>
<comment type="caution">
    <text evidence="2">The sequence shown here is derived from an EMBL/GenBank/DDBJ whole genome shotgun (WGS) entry which is preliminary data.</text>
</comment>